<evidence type="ECO:0000256" key="6">
    <source>
        <dbReference type="ARBA" id="ARBA00022989"/>
    </source>
</evidence>
<organism evidence="10 11">
    <name type="scientific">Leadbetterella byssophila (strain DSM 17132 / JCM 16389 / KACC 11308 / NBRC 106382 / 4M15)</name>
    <dbReference type="NCBI Taxonomy" id="649349"/>
    <lineage>
        <taxon>Bacteria</taxon>
        <taxon>Pseudomonadati</taxon>
        <taxon>Bacteroidota</taxon>
        <taxon>Cytophagia</taxon>
        <taxon>Cytophagales</taxon>
        <taxon>Leadbetterellaceae</taxon>
        <taxon>Leadbetterella</taxon>
    </lineage>
</organism>
<protein>
    <recommendedName>
        <fullName evidence="12">AI-2E family transporter</fullName>
    </recommendedName>
</protein>
<feature type="transmembrane region" description="Helical" evidence="9">
    <location>
        <begin position="247"/>
        <end position="267"/>
    </location>
</feature>
<feature type="region of interest" description="Disordered" evidence="8">
    <location>
        <begin position="378"/>
        <end position="397"/>
    </location>
</feature>
<keyword evidence="6 9" id="KW-1133">Transmembrane helix</keyword>
<keyword evidence="7 9" id="KW-0472">Membrane</keyword>
<dbReference type="eggNOG" id="COG0628">
    <property type="taxonomic scope" value="Bacteria"/>
</dbReference>
<feature type="transmembrane region" description="Helical" evidence="9">
    <location>
        <begin position="47"/>
        <end position="64"/>
    </location>
</feature>
<reference key="1">
    <citation type="submission" date="2010-11" db="EMBL/GenBank/DDBJ databases">
        <title>The complete genome of Leadbetterella byssophila DSM 17132.</title>
        <authorList>
            <consortium name="US DOE Joint Genome Institute (JGI-PGF)"/>
            <person name="Lucas S."/>
            <person name="Copeland A."/>
            <person name="Lapidus A."/>
            <person name="Glavina del Rio T."/>
            <person name="Dalin E."/>
            <person name="Tice H."/>
            <person name="Bruce D."/>
            <person name="Goodwin L."/>
            <person name="Pitluck S."/>
            <person name="Kyrpides N."/>
            <person name="Mavromatis K."/>
            <person name="Ivanova N."/>
            <person name="Teshima H."/>
            <person name="Brettin T."/>
            <person name="Detter J.C."/>
            <person name="Han C."/>
            <person name="Tapia R."/>
            <person name="Land M."/>
            <person name="Hauser L."/>
            <person name="Markowitz V."/>
            <person name="Cheng J.-F."/>
            <person name="Hugenholtz P."/>
            <person name="Woyke T."/>
            <person name="Wu D."/>
            <person name="Tindall B."/>
            <person name="Pomrenke H.G."/>
            <person name="Brambilla E."/>
            <person name="Klenk H.-P."/>
            <person name="Eisen J.A."/>
        </authorList>
    </citation>
    <scope>NUCLEOTIDE SEQUENCE [LARGE SCALE GENOMIC DNA]</scope>
    <source>
        <strain>DSM 17132</strain>
    </source>
</reference>
<comment type="subcellular location">
    <subcellularLocation>
        <location evidence="1">Cell membrane</location>
        <topology evidence="1">Multi-pass membrane protein</topology>
    </subcellularLocation>
</comment>
<feature type="transmembrane region" description="Helical" evidence="9">
    <location>
        <begin position="216"/>
        <end position="241"/>
    </location>
</feature>
<keyword evidence="4" id="KW-1003">Cell membrane</keyword>
<feature type="transmembrane region" description="Helical" evidence="9">
    <location>
        <begin position="155"/>
        <end position="178"/>
    </location>
</feature>
<evidence type="ECO:0000256" key="5">
    <source>
        <dbReference type="ARBA" id="ARBA00022692"/>
    </source>
</evidence>
<dbReference type="GO" id="GO:0005886">
    <property type="term" value="C:plasma membrane"/>
    <property type="evidence" value="ECO:0007669"/>
    <property type="project" value="UniProtKB-SubCell"/>
</dbReference>
<dbReference type="EMBL" id="CP002305">
    <property type="protein sequence ID" value="ADQ17584.1"/>
    <property type="molecule type" value="Genomic_DNA"/>
</dbReference>
<dbReference type="Proteomes" id="UP000007435">
    <property type="component" value="Chromosome"/>
</dbReference>
<evidence type="ECO:0000256" key="8">
    <source>
        <dbReference type="SAM" id="MobiDB-lite"/>
    </source>
</evidence>
<reference evidence="10 11" key="2">
    <citation type="journal article" date="2011" name="Stand. Genomic Sci.">
        <title>Complete genome sequence of Leadbetterella byssophila type strain (4M15).</title>
        <authorList>
            <person name="Abt B."/>
            <person name="Teshima H."/>
            <person name="Lucas S."/>
            <person name="Lapidus A."/>
            <person name="Del Rio T.G."/>
            <person name="Nolan M."/>
            <person name="Tice H."/>
            <person name="Cheng J.F."/>
            <person name="Pitluck S."/>
            <person name="Liolios K."/>
            <person name="Pagani I."/>
            <person name="Ivanova N."/>
            <person name="Mavromatis K."/>
            <person name="Pati A."/>
            <person name="Tapia R."/>
            <person name="Han C."/>
            <person name="Goodwin L."/>
            <person name="Chen A."/>
            <person name="Palaniappan K."/>
            <person name="Land M."/>
            <person name="Hauser L."/>
            <person name="Chang Y.J."/>
            <person name="Jeffries C.D."/>
            <person name="Rohde M."/>
            <person name="Goker M."/>
            <person name="Tindall B.J."/>
            <person name="Detter J.C."/>
            <person name="Woyke T."/>
            <person name="Bristow J."/>
            <person name="Eisen J.A."/>
            <person name="Markowitz V."/>
            <person name="Hugenholtz P."/>
            <person name="Klenk H.P."/>
            <person name="Kyrpides N.C."/>
        </authorList>
    </citation>
    <scope>NUCLEOTIDE SEQUENCE [LARGE SCALE GENOMIC DNA]</scope>
    <source>
        <strain evidence="11">DSM 17132 / JCM 16389 / KACC 11308 / NBRC 106382 / 4M15</strain>
    </source>
</reference>
<evidence type="ECO:0000313" key="10">
    <source>
        <dbReference type="EMBL" id="ADQ17584.1"/>
    </source>
</evidence>
<evidence type="ECO:0000256" key="3">
    <source>
        <dbReference type="ARBA" id="ARBA00022448"/>
    </source>
</evidence>
<keyword evidence="11" id="KW-1185">Reference proteome</keyword>
<keyword evidence="5 9" id="KW-0812">Transmembrane</keyword>
<evidence type="ECO:0008006" key="12">
    <source>
        <dbReference type="Google" id="ProtNLM"/>
    </source>
</evidence>
<dbReference type="RefSeq" id="WP_013408633.1">
    <property type="nucleotide sequence ID" value="NC_014655.1"/>
</dbReference>
<accession>E4RR98</accession>
<keyword evidence="3" id="KW-0813">Transport</keyword>
<evidence type="ECO:0000313" key="11">
    <source>
        <dbReference type="Proteomes" id="UP000007435"/>
    </source>
</evidence>
<sequence>MLSRLFSGKKEKSPETQASMPFLIKATMVLLGLYLVCQILVVLEDVLVPLAFALLISILLNPVVNKLVKWRFHRVLSIGIALLLAIVLFGSLIAFLSVQFSSFSDLIPQLEQRVEVIWGDLQNWVRSNFGLSTIEQKDIVEEGLDKGKSVVGDTLMSLMSFVSTLVLLPIYIFLILYYKPMFINFFYEVFDYKHSQRVSEVLSETKSAVQSYIQGLMIETCIVGVLNSVALLLLGVPYAVLLGVVGALLNLIPYVGGLVAIALPVLLSLVTEDGLSYTTPLLIVASYSVIQFIDNNIIVPRVVSSKVEVNALISIIVVLLGGSLWGMAGMFLSIPFVAILKIIFDRIDELQPWGMLLGTKMNEEFSLEDLGTKGAELKSALSESSEDPEISLSDIKK</sequence>
<dbReference type="KEGG" id="lby:Lbys_1882"/>
<feature type="transmembrane region" description="Helical" evidence="9">
    <location>
        <begin position="313"/>
        <end position="340"/>
    </location>
</feature>
<dbReference type="PANTHER" id="PTHR21716">
    <property type="entry name" value="TRANSMEMBRANE PROTEIN"/>
    <property type="match status" value="1"/>
</dbReference>
<dbReference type="AlphaFoldDB" id="E4RR98"/>
<evidence type="ECO:0000256" key="2">
    <source>
        <dbReference type="ARBA" id="ARBA00009773"/>
    </source>
</evidence>
<dbReference type="PANTHER" id="PTHR21716:SF53">
    <property type="entry name" value="PERMEASE PERM-RELATED"/>
    <property type="match status" value="1"/>
</dbReference>
<evidence type="ECO:0000256" key="7">
    <source>
        <dbReference type="ARBA" id="ARBA00023136"/>
    </source>
</evidence>
<evidence type="ECO:0000256" key="1">
    <source>
        <dbReference type="ARBA" id="ARBA00004651"/>
    </source>
</evidence>
<gene>
    <name evidence="10" type="ordered locus">Lbys_1882</name>
</gene>
<dbReference type="HOGENOM" id="CLU_031275_0_2_10"/>
<proteinExistence type="inferred from homology"/>
<dbReference type="Pfam" id="PF01594">
    <property type="entry name" value="AI-2E_transport"/>
    <property type="match status" value="1"/>
</dbReference>
<comment type="similarity">
    <text evidence="2">Belongs to the autoinducer-2 exporter (AI-2E) (TC 2.A.86) family.</text>
</comment>
<feature type="transmembrane region" description="Helical" evidence="9">
    <location>
        <begin position="21"/>
        <end position="41"/>
    </location>
</feature>
<evidence type="ECO:0000256" key="9">
    <source>
        <dbReference type="SAM" id="Phobius"/>
    </source>
</evidence>
<evidence type="ECO:0000256" key="4">
    <source>
        <dbReference type="ARBA" id="ARBA00022475"/>
    </source>
</evidence>
<dbReference type="STRING" id="649349.Lbys_1882"/>
<name>E4RR98_LEAB4</name>
<feature type="transmembrane region" description="Helical" evidence="9">
    <location>
        <begin position="76"/>
        <end position="98"/>
    </location>
</feature>
<dbReference type="InterPro" id="IPR002549">
    <property type="entry name" value="AI-2E-like"/>
</dbReference>
<dbReference type="OrthoDB" id="9793390at2"/>